<evidence type="ECO:0000313" key="15">
    <source>
        <dbReference type="Proteomes" id="UP000698800"/>
    </source>
</evidence>
<dbReference type="AlphaFoldDB" id="A0A9P8L122"/>
<reference evidence="14" key="1">
    <citation type="submission" date="2021-03" db="EMBL/GenBank/DDBJ databases">
        <title>Comparative genomics and phylogenomic investigation of the class Geoglossomycetes provide insights into ecological specialization and systematics.</title>
        <authorList>
            <person name="Melie T."/>
            <person name="Pirro S."/>
            <person name="Miller A.N."/>
            <person name="Quandt A."/>
        </authorList>
    </citation>
    <scope>NUCLEOTIDE SEQUENCE</scope>
    <source>
        <strain evidence="14">GBOQ0MN5Z8</strain>
    </source>
</reference>
<evidence type="ECO:0000256" key="5">
    <source>
        <dbReference type="ARBA" id="ARBA00022958"/>
    </source>
</evidence>
<dbReference type="Pfam" id="PF22776">
    <property type="entry name" value="K_trans_C"/>
    <property type="match status" value="1"/>
</dbReference>
<keyword evidence="6 10" id="KW-1133">Transmembrane helix</keyword>
<keyword evidence="11" id="KW-0732">Signal</keyword>
<feature type="transmembrane region" description="Helical" evidence="10">
    <location>
        <begin position="48"/>
        <end position="75"/>
    </location>
</feature>
<dbReference type="OrthoDB" id="504708at2759"/>
<evidence type="ECO:0000256" key="6">
    <source>
        <dbReference type="ARBA" id="ARBA00022989"/>
    </source>
</evidence>
<evidence type="ECO:0000256" key="2">
    <source>
        <dbReference type="ARBA" id="ARBA00022448"/>
    </source>
</evidence>
<comment type="caution">
    <text evidence="14">The sequence shown here is derived from an EMBL/GenBank/DDBJ whole genome shotgun (WGS) entry which is preliminary data.</text>
</comment>
<evidence type="ECO:0008006" key="16">
    <source>
        <dbReference type="Google" id="ProtNLM"/>
    </source>
</evidence>
<dbReference type="InterPro" id="IPR003855">
    <property type="entry name" value="K+_transporter"/>
</dbReference>
<organism evidence="14 15">
    <name type="scientific">Glutinoglossum americanum</name>
    <dbReference type="NCBI Taxonomy" id="1670608"/>
    <lineage>
        <taxon>Eukaryota</taxon>
        <taxon>Fungi</taxon>
        <taxon>Dikarya</taxon>
        <taxon>Ascomycota</taxon>
        <taxon>Pezizomycotina</taxon>
        <taxon>Geoglossomycetes</taxon>
        <taxon>Geoglossales</taxon>
        <taxon>Geoglossaceae</taxon>
        <taxon>Glutinoglossum</taxon>
    </lineage>
</organism>
<evidence type="ECO:0000256" key="10">
    <source>
        <dbReference type="SAM" id="Phobius"/>
    </source>
</evidence>
<dbReference type="InterPro" id="IPR053951">
    <property type="entry name" value="K_trans_N"/>
</dbReference>
<evidence type="ECO:0000313" key="14">
    <source>
        <dbReference type="EMBL" id="KAH0545278.1"/>
    </source>
</evidence>
<feature type="domain" description="K+ potassium transporter integral membrane" evidence="12">
    <location>
        <begin position="2"/>
        <end position="226"/>
    </location>
</feature>
<dbReference type="Proteomes" id="UP000698800">
    <property type="component" value="Unassembled WGS sequence"/>
</dbReference>
<evidence type="ECO:0000256" key="11">
    <source>
        <dbReference type="SAM" id="SignalP"/>
    </source>
</evidence>
<dbReference type="Pfam" id="PF02705">
    <property type="entry name" value="K_trans"/>
    <property type="match status" value="1"/>
</dbReference>
<keyword evidence="8 10" id="KW-0472">Membrane</keyword>
<dbReference type="GO" id="GO:0015079">
    <property type="term" value="F:potassium ion transmembrane transporter activity"/>
    <property type="evidence" value="ECO:0007669"/>
    <property type="project" value="InterPro"/>
</dbReference>
<feature type="domain" description="K+ potassium transporter C-terminal" evidence="13">
    <location>
        <begin position="250"/>
        <end position="438"/>
    </location>
</feature>
<dbReference type="PANTHER" id="PTHR30540:SF83">
    <property type="entry name" value="K+ POTASSIUM TRANSPORTER"/>
    <property type="match status" value="1"/>
</dbReference>
<feature type="chain" id="PRO_5040420603" description="Potassium transporter" evidence="11">
    <location>
        <begin position="20"/>
        <end position="438"/>
    </location>
</feature>
<evidence type="ECO:0000256" key="9">
    <source>
        <dbReference type="SAM" id="MobiDB-lite"/>
    </source>
</evidence>
<keyword evidence="4 10" id="KW-0812">Transmembrane</keyword>
<feature type="transmembrane region" description="Helical" evidence="10">
    <location>
        <begin position="126"/>
        <end position="150"/>
    </location>
</feature>
<dbReference type="EMBL" id="JAGHQL010000007">
    <property type="protein sequence ID" value="KAH0545278.1"/>
    <property type="molecule type" value="Genomic_DNA"/>
</dbReference>
<evidence type="ECO:0000256" key="3">
    <source>
        <dbReference type="ARBA" id="ARBA00022538"/>
    </source>
</evidence>
<gene>
    <name evidence="14" type="ORF">FGG08_000577</name>
</gene>
<dbReference type="GO" id="GO:0016020">
    <property type="term" value="C:membrane"/>
    <property type="evidence" value="ECO:0007669"/>
    <property type="project" value="UniProtKB-SubCell"/>
</dbReference>
<evidence type="ECO:0000256" key="4">
    <source>
        <dbReference type="ARBA" id="ARBA00022692"/>
    </source>
</evidence>
<name>A0A9P8L122_9PEZI</name>
<comment type="subcellular location">
    <subcellularLocation>
        <location evidence="1">Membrane</location>
        <topology evidence="1">Multi-pass membrane protein</topology>
    </subcellularLocation>
</comment>
<keyword evidence="15" id="KW-1185">Reference proteome</keyword>
<keyword evidence="3" id="KW-0633">Potassium transport</keyword>
<evidence type="ECO:0000256" key="7">
    <source>
        <dbReference type="ARBA" id="ARBA00023065"/>
    </source>
</evidence>
<dbReference type="InterPro" id="IPR053952">
    <property type="entry name" value="K_trans_C"/>
</dbReference>
<feature type="transmembrane region" description="Helical" evidence="10">
    <location>
        <begin position="157"/>
        <end position="179"/>
    </location>
</feature>
<feature type="signal peptide" evidence="11">
    <location>
        <begin position="1"/>
        <end position="19"/>
    </location>
</feature>
<keyword evidence="7" id="KW-0406">Ion transport</keyword>
<feature type="transmembrane region" description="Helical" evidence="10">
    <location>
        <begin position="185"/>
        <end position="203"/>
    </location>
</feature>
<evidence type="ECO:0000259" key="13">
    <source>
        <dbReference type="Pfam" id="PF22776"/>
    </source>
</evidence>
<keyword evidence="5" id="KW-0630">Potassium</keyword>
<accession>A0A9P8L122</accession>
<keyword evidence="2" id="KW-0813">Transport</keyword>
<feature type="transmembrane region" description="Helical" evidence="10">
    <location>
        <begin position="96"/>
        <end position="120"/>
    </location>
</feature>
<evidence type="ECO:0000256" key="1">
    <source>
        <dbReference type="ARBA" id="ARBA00004141"/>
    </source>
</evidence>
<evidence type="ECO:0000256" key="8">
    <source>
        <dbReference type="ARBA" id="ARBA00023136"/>
    </source>
</evidence>
<proteinExistence type="predicted"/>
<dbReference type="PANTHER" id="PTHR30540">
    <property type="entry name" value="OSMOTIC STRESS POTASSIUM TRANSPORTER"/>
    <property type="match status" value="1"/>
</dbReference>
<evidence type="ECO:0000259" key="12">
    <source>
        <dbReference type="Pfam" id="PF02705"/>
    </source>
</evidence>
<sequence>MNAIRISWLFFGYPCLLLAYIGQAAYISTDPTGKAWSNPFFNTVPPGMFWPGMIMAILAAIVASQATITATFQLLSQVMNMSYFPNIKLIHTSRKFHGQIYIPMANWLMMIGTVIITAVYNNTTKLGQAYGTCVVLVTFITTCMVTITALIVWRIHLLFVLAGFLVFASIDGLFLSSALTKFPDGAWFTLMLGGVLATILLIWRHGKENQWKVERSDRIPVSDLVTSGEDGKLYFRVGVGDSKELPKMTGAGIFFDKEGDLSPAVYTHFIRKFQAGHDVTVFFHLRPIPQPSAPIEDQYSISRTSIANCYQIIVRHGYNEHIVTKDLAGLIYNKLRQFITTTTRTQTTNNGEGTDSSSNSSSLNEAETLERAFRSQVLYIVGKEQLKITPPTGSRFSGLLRRLSLNAFIWIRDLTRTKVQEMNVPVDHLAEVGFIKEM</sequence>
<feature type="region of interest" description="Disordered" evidence="9">
    <location>
        <begin position="343"/>
        <end position="365"/>
    </location>
</feature>
<protein>
    <recommendedName>
        <fullName evidence="16">Potassium transporter</fullName>
    </recommendedName>
</protein>